<dbReference type="InterPro" id="IPR024316">
    <property type="entry name" value="APQ12"/>
</dbReference>
<dbReference type="AlphaFoldDB" id="A0A1E3PLR4"/>
<keyword evidence="3" id="KW-1185">Reference proteome</keyword>
<gene>
    <name evidence="2" type="ORF">NADFUDRAFT_64853</name>
</gene>
<dbReference type="EMBL" id="KV454408">
    <property type="protein sequence ID" value="ODQ66268.1"/>
    <property type="molecule type" value="Genomic_DNA"/>
</dbReference>
<accession>A0A1E3PLR4</accession>
<evidence type="ECO:0000256" key="1">
    <source>
        <dbReference type="SAM" id="Phobius"/>
    </source>
</evidence>
<evidence type="ECO:0000313" key="2">
    <source>
        <dbReference type="EMBL" id="ODQ66268.1"/>
    </source>
</evidence>
<sequence length="161" mass="17645">MGSDIFLYGLSVILSALQYVWGLARPALATLPTANPDLASLAMLLVVFYVSLRIATHTVSVMYNAFRRMFTVALVASAGGLLMTGVSRLWPNAIPFASQKLNLNYWGSSIFNNTSDATPAPVHFFLLKAYEGAQLVWNTATEDGLQPETLLNRLEQYVNAQ</sequence>
<reference evidence="2 3" key="1">
    <citation type="journal article" date="2016" name="Proc. Natl. Acad. Sci. U.S.A.">
        <title>Comparative genomics of biotechnologically important yeasts.</title>
        <authorList>
            <person name="Riley R."/>
            <person name="Haridas S."/>
            <person name="Wolfe K.H."/>
            <person name="Lopes M.R."/>
            <person name="Hittinger C.T."/>
            <person name="Goeker M."/>
            <person name="Salamov A.A."/>
            <person name="Wisecaver J.H."/>
            <person name="Long T.M."/>
            <person name="Calvey C.H."/>
            <person name="Aerts A.L."/>
            <person name="Barry K.W."/>
            <person name="Choi C."/>
            <person name="Clum A."/>
            <person name="Coughlan A.Y."/>
            <person name="Deshpande S."/>
            <person name="Douglass A.P."/>
            <person name="Hanson S.J."/>
            <person name="Klenk H.-P."/>
            <person name="LaButti K.M."/>
            <person name="Lapidus A."/>
            <person name="Lindquist E.A."/>
            <person name="Lipzen A.M."/>
            <person name="Meier-Kolthoff J.P."/>
            <person name="Ohm R.A."/>
            <person name="Otillar R.P."/>
            <person name="Pangilinan J.L."/>
            <person name="Peng Y."/>
            <person name="Rokas A."/>
            <person name="Rosa C.A."/>
            <person name="Scheuner C."/>
            <person name="Sibirny A.A."/>
            <person name="Slot J.C."/>
            <person name="Stielow J.B."/>
            <person name="Sun H."/>
            <person name="Kurtzman C.P."/>
            <person name="Blackwell M."/>
            <person name="Grigoriev I.V."/>
            <person name="Jeffries T.W."/>
        </authorList>
    </citation>
    <scope>NUCLEOTIDE SEQUENCE [LARGE SCALE GENOMIC DNA]</scope>
    <source>
        <strain evidence="2 3">DSM 6958</strain>
    </source>
</reference>
<keyword evidence="1" id="KW-0812">Transmembrane</keyword>
<keyword evidence="1" id="KW-0472">Membrane</keyword>
<name>A0A1E3PLR4_9ASCO</name>
<feature type="transmembrane region" description="Helical" evidence="1">
    <location>
        <begin position="38"/>
        <end position="56"/>
    </location>
</feature>
<dbReference type="Pfam" id="PF12716">
    <property type="entry name" value="Apq12"/>
    <property type="match status" value="1"/>
</dbReference>
<evidence type="ECO:0000313" key="3">
    <source>
        <dbReference type="Proteomes" id="UP000095009"/>
    </source>
</evidence>
<protein>
    <submittedName>
        <fullName evidence="2">Uncharacterized protein</fullName>
    </submittedName>
</protein>
<keyword evidence="1" id="KW-1133">Transmembrane helix</keyword>
<organism evidence="2 3">
    <name type="scientific">Nadsonia fulvescens var. elongata DSM 6958</name>
    <dbReference type="NCBI Taxonomy" id="857566"/>
    <lineage>
        <taxon>Eukaryota</taxon>
        <taxon>Fungi</taxon>
        <taxon>Dikarya</taxon>
        <taxon>Ascomycota</taxon>
        <taxon>Saccharomycotina</taxon>
        <taxon>Dipodascomycetes</taxon>
        <taxon>Dipodascales</taxon>
        <taxon>Dipodascales incertae sedis</taxon>
        <taxon>Nadsonia</taxon>
    </lineage>
</organism>
<feature type="transmembrane region" description="Helical" evidence="1">
    <location>
        <begin position="68"/>
        <end position="90"/>
    </location>
</feature>
<dbReference type="Proteomes" id="UP000095009">
    <property type="component" value="Unassembled WGS sequence"/>
</dbReference>
<proteinExistence type="predicted"/>